<name>A0AAD6VLY3_9AGAR</name>
<evidence type="ECO:0000313" key="1">
    <source>
        <dbReference type="EMBL" id="KAJ7216034.1"/>
    </source>
</evidence>
<keyword evidence="2" id="KW-1185">Reference proteome</keyword>
<dbReference type="Proteomes" id="UP001219525">
    <property type="component" value="Unassembled WGS sequence"/>
</dbReference>
<dbReference type="EMBL" id="JARJCW010000016">
    <property type="protein sequence ID" value="KAJ7216034.1"/>
    <property type="molecule type" value="Genomic_DNA"/>
</dbReference>
<accession>A0AAD6VLY3</accession>
<dbReference type="AlphaFoldDB" id="A0AAD6VLY3"/>
<proteinExistence type="predicted"/>
<comment type="caution">
    <text evidence="1">The sequence shown here is derived from an EMBL/GenBank/DDBJ whole genome shotgun (WGS) entry which is preliminary data.</text>
</comment>
<organism evidence="1 2">
    <name type="scientific">Mycena pura</name>
    <dbReference type="NCBI Taxonomy" id="153505"/>
    <lineage>
        <taxon>Eukaryota</taxon>
        <taxon>Fungi</taxon>
        <taxon>Dikarya</taxon>
        <taxon>Basidiomycota</taxon>
        <taxon>Agaricomycotina</taxon>
        <taxon>Agaricomycetes</taxon>
        <taxon>Agaricomycetidae</taxon>
        <taxon>Agaricales</taxon>
        <taxon>Marasmiineae</taxon>
        <taxon>Mycenaceae</taxon>
        <taxon>Mycena</taxon>
    </lineage>
</organism>
<protein>
    <submittedName>
        <fullName evidence="1">Uncharacterized protein</fullName>
    </submittedName>
</protein>
<reference evidence="1" key="1">
    <citation type="submission" date="2023-03" db="EMBL/GenBank/DDBJ databases">
        <title>Massive genome expansion in bonnet fungi (Mycena s.s.) driven by repeated elements and novel gene families across ecological guilds.</title>
        <authorList>
            <consortium name="Lawrence Berkeley National Laboratory"/>
            <person name="Harder C.B."/>
            <person name="Miyauchi S."/>
            <person name="Viragh M."/>
            <person name="Kuo A."/>
            <person name="Thoen E."/>
            <person name="Andreopoulos B."/>
            <person name="Lu D."/>
            <person name="Skrede I."/>
            <person name="Drula E."/>
            <person name="Henrissat B."/>
            <person name="Morin E."/>
            <person name="Kohler A."/>
            <person name="Barry K."/>
            <person name="LaButti K."/>
            <person name="Morin E."/>
            <person name="Salamov A."/>
            <person name="Lipzen A."/>
            <person name="Mereny Z."/>
            <person name="Hegedus B."/>
            <person name="Baldrian P."/>
            <person name="Stursova M."/>
            <person name="Weitz H."/>
            <person name="Taylor A."/>
            <person name="Grigoriev I.V."/>
            <person name="Nagy L.G."/>
            <person name="Martin F."/>
            <person name="Kauserud H."/>
        </authorList>
    </citation>
    <scope>NUCLEOTIDE SEQUENCE</scope>
    <source>
        <strain evidence="1">9144</strain>
    </source>
</reference>
<evidence type="ECO:0000313" key="2">
    <source>
        <dbReference type="Proteomes" id="UP001219525"/>
    </source>
</evidence>
<gene>
    <name evidence="1" type="ORF">GGX14DRAFT_607212</name>
</gene>
<sequence>MSIAKTLEFPMPLECTPSDSPHSFQYFSMAAPDIMDKNMTVQRLRRLPIPEAKVIRKLAQHSRQAWLDRYQSVMYSHLGGVVAHYPLWFISVWVAFLDFKQDVRGPWVKSSDWLAQQTRKVSKRNPVLAELVDEARQILSMLPWGCAKPAGLSDTQAAFNLWRFSRPNWLASSQQNDMLELIRQKVDADPALAGKIRIEGVDLTTKIIQAFKAPNRFAPCQVPV</sequence>